<organism evidence="5 6">
    <name type="scientific">Pseudothauera lacus</name>
    <dbReference type="NCBI Taxonomy" id="2136175"/>
    <lineage>
        <taxon>Bacteria</taxon>
        <taxon>Pseudomonadati</taxon>
        <taxon>Pseudomonadota</taxon>
        <taxon>Betaproteobacteria</taxon>
        <taxon>Rhodocyclales</taxon>
        <taxon>Zoogloeaceae</taxon>
        <taxon>Pseudothauera</taxon>
    </lineage>
</organism>
<proteinExistence type="inferred from homology"/>
<dbReference type="Pfam" id="PF00497">
    <property type="entry name" value="SBP_bac_3"/>
    <property type="match status" value="1"/>
</dbReference>
<dbReference type="Gene3D" id="3.40.190.10">
    <property type="entry name" value="Periplasmic binding protein-like II"/>
    <property type="match status" value="2"/>
</dbReference>
<accession>A0A2T4IJL5</accession>
<dbReference type="PANTHER" id="PTHR30085:SF7">
    <property type="entry name" value="AMINO-ACID ABC TRANSPORTER-BINDING PROTEIN YHDW-RELATED"/>
    <property type="match status" value="1"/>
</dbReference>
<reference evidence="5 6" key="1">
    <citation type="submission" date="2018-03" db="EMBL/GenBank/DDBJ databases">
        <authorList>
            <person name="Keele B.F."/>
        </authorList>
    </citation>
    <scope>NUCLEOTIDE SEQUENCE [LARGE SCALE GENOMIC DNA]</scope>
    <source>
        <strain evidence="5 6">D20</strain>
    </source>
</reference>
<evidence type="ECO:0000256" key="3">
    <source>
        <dbReference type="ARBA" id="ARBA00022729"/>
    </source>
</evidence>
<reference evidence="5 6" key="2">
    <citation type="submission" date="2018-04" db="EMBL/GenBank/DDBJ databases">
        <title>Thauera lacus sp. nov., isolated from an saline lake in Inner Mongolia, China.</title>
        <authorList>
            <person name="Liang Q.-Y."/>
        </authorList>
    </citation>
    <scope>NUCLEOTIDE SEQUENCE [LARGE SCALE GENOMIC DNA]</scope>
    <source>
        <strain evidence="5 6">D20</strain>
    </source>
</reference>
<dbReference type="OrthoDB" id="9777941at2"/>
<evidence type="ECO:0000259" key="4">
    <source>
        <dbReference type="SMART" id="SM00062"/>
    </source>
</evidence>
<dbReference type="GO" id="GO:0006865">
    <property type="term" value="P:amino acid transport"/>
    <property type="evidence" value="ECO:0007669"/>
    <property type="project" value="TreeGrafter"/>
</dbReference>
<keyword evidence="6" id="KW-1185">Reference proteome</keyword>
<gene>
    <name evidence="5" type="ORF">C8261_00595</name>
</gene>
<feature type="domain" description="Solute-binding protein family 3/N-terminal" evidence="4">
    <location>
        <begin position="51"/>
        <end position="275"/>
    </location>
</feature>
<comment type="similarity">
    <text evidence="1">Belongs to the bacterial solute-binding protein 3 family.</text>
</comment>
<dbReference type="InterPro" id="IPR001638">
    <property type="entry name" value="Solute-binding_3/MltF_N"/>
</dbReference>
<dbReference type="InterPro" id="IPR051455">
    <property type="entry name" value="Bact_solute-bind_prot3"/>
</dbReference>
<dbReference type="SUPFAM" id="SSF53850">
    <property type="entry name" value="Periplasmic binding protein-like II"/>
    <property type="match status" value="1"/>
</dbReference>
<evidence type="ECO:0000256" key="2">
    <source>
        <dbReference type="ARBA" id="ARBA00022448"/>
    </source>
</evidence>
<keyword evidence="3" id="KW-0732">Signal</keyword>
<keyword evidence="2" id="KW-0813">Transport</keyword>
<dbReference type="SMART" id="SM00062">
    <property type="entry name" value="PBPb"/>
    <property type="match status" value="1"/>
</dbReference>
<dbReference type="PANTHER" id="PTHR30085">
    <property type="entry name" value="AMINO ACID ABC TRANSPORTER PERMEASE"/>
    <property type="match status" value="1"/>
</dbReference>
<evidence type="ECO:0000256" key="1">
    <source>
        <dbReference type="ARBA" id="ARBA00010333"/>
    </source>
</evidence>
<comment type="caution">
    <text evidence="5">The sequence shown here is derived from an EMBL/GenBank/DDBJ whole genome shotgun (WGS) entry which is preliminary data.</text>
</comment>
<name>A0A2T4IJL5_9RHOO</name>
<sequence length="355" mass="37988">MLASIPGACATQTGEGVAAMRKLMAGIALGCMLLPGLAAAATLDEVRARGSVRCAIDGTAGFGGLGQDGRPSGLDVEFCRAVAAATLGDADAVELERINTANKFGALARGEIDIAFGMATGTLRRDATMGVRFVTPIFHDGQALMVWADSAINRLGDARGRRVCVQGGTTSADNLDDVSRQYDLELTLVATGSSEERLNRFLRRECELISGDRAELASLRATRTPDPARWRILDETLSREPLGPYVAAADEQWFTIVRWVINATLVAEVHGLTAARVGQVGDGAPAEVRLLGGRSEDDSSLPGLSPRWAFNVVSQVGNYAQIFERTVGRDSPLRLERGHNRLWRDGGLFFPPPLR</sequence>
<protein>
    <submittedName>
        <fullName evidence="5">Amino acid ABC transporter substrate-binding protein</fullName>
    </submittedName>
</protein>
<dbReference type="AlphaFoldDB" id="A0A2T4IJL5"/>
<evidence type="ECO:0000313" key="5">
    <source>
        <dbReference type="EMBL" id="PTD97955.1"/>
    </source>
</evidence>
<dbReference type="EMBL" id="PZKC01000001">
    <property type="protein sequence ID" value="PTD97955.1"/>
    <property type="molecule type" value="Genomic_DNA"/>
</dbReference>
<evidence type="ECO:0000313" key="6">
    <source>
        <dbReference type="Proteomes" id="UP000241193"/>
    </source>
</evidence>
<dbReference type="Proteomes" id="UP000241193">
    <property type="component" value="Unassembled WGS sequence"/>
</dbReference>